<dbReference type="PANTHER" id="PTHR22899">
    <property type="entry name" value="CYCLIN-RELATED F-BOX FAMILY"/>
    <property type="match status" value="1"/>
</dbReference>
<organism evidence="1 2">
    <name type="scientific">Caenorhabditis briggsae</name>
    <dbReference type="NCBI Taxonomy" id="6238"/>
    <lineage>
        <taxon>Eukaryota</taxon>
        <taxon>Metazoa</taxon>
        <taxon>Ecdysozoa</taxon>
        <taxon>Nematoda</taxon>
        <taxon>Chromadorea</taxon>
        <taxon>Rhabditida</taxon>
        <taxon>Rhabditina</taxon>
        <taxon>Rhabditomorpha</taxon>
        <taxon>Rhabditoidea</taxon>
        <taxon>Rhabditidae</taxon>
        <taxon>Peloderinae</taxon>
        <taxon>Caenorhabditis</taxon>
    </lineage>
</organism>
<protein>
    <recommendedName>
        <fullName evidence="3">F-box domain-containing protein</fullName>
    </recommendedName>
</protein>
<name>A0AAE9A2Q6_CAEBR</name>
<dbReference type="InterPro" id="IPR053222">
    <property type="entry name" value="Zygotic_Embryogenesis-Asso"/>
</dbReference>
<accession>A0AAE9A2Q6</accession>
<proteinExistence type="predicted"/>
<evidence type="ECO:0008006" key="3">
    <source>
        <dbReference type="Google" id="ProtNLM"/>
    </source>
</evidence>
<evidence type="ECO:0000313" key="1">
    <source>
        <dbReference type="EMBL" id="ULT91809.1"/>
    </source>
</evidence>
<dbReference type="Proteomes" id="UP000827892">
    <property type="component" value="Chromosome V"/>
</dbReference>
<sequence>MPIRILFLPLRDISYALRCMGIGELVAFSLCSNRTKNLVKPLHKKRGNIFAEVRESGISLDIRLWTYQGYQSLVLLLNSSSSLVKLEQGNKCWRKQGFTQSDWVAHFMNIFDKYEIQKLQINNASLCHLDTVKQIIPKCQIILIREQCSAELTKTAFLKLAPIAKKVQINNNPFDSENDISELLTLNLKSCAFYLSNSCQYVFFLFLSKIFIVLKLTKEMDREEILRGIKYQTVKHDCLLKRKDGKEMLLWIGTVSVHFEFRG</sequence>
<reference evidence="1 2" key="1">
    <citation type="submission" date="2022-02" db="EMBL/GenBank/DDBJ databases">
        <title>Chromosome-level reference genomes for two strains of Caenorhabditis briggsae: an improved platform for comparative genomics.</title>
        <authorList>
            <person name="Stevens L."/>
            <person name="Andersen E.C."/>
        </authorList>
    </citation>
    <scope>NUCLEOTIDE SEQUENCE [LARGE SCALE GENOMIC DNA]</scope>
    <source>
        <strain evidence="1">QX1410_ONT</strain>
        <tissue evidence="1">Whole-organism</tissue>
    </source>
</reference>
<gene>
    <name evidence="1" type="ORF">L3Y34_009469</name>
</gene>
<dbReference type="EMBL" id="CP090895">
    <property type="protein sequence ID" value="ULT91809.1"/>
    <property type="molecule type" value="Genomic_DNA"/>
</dbReference>
<dbReference type="PANTHER" id="PTHR22899:SF0">
    <property type="entry name" value="F-BOX ASSOCIATED DOMAIN-CONTAINING PROTEIN-RELATED"/>
    <property type="match status" value="1"/>
</dbReference>
<evidence type="ECO:0000313" key="2">
    <source>
        <dbReference type="Proteomes" id="UP000827892"/>
    </source>
</evidence>
<dbReference type="AlphaFoldDB" id="A0AAE9A2Q6"/>